<evidence type="ECO:0000259" key="2">
    <source>
        <dbReference type="Pfam" id="PF13632"/>
    </source>
</evidence>
<evidence type="ECO:0000313" key="4">
    <source>
        <dbReference type="Proteomes" id="UP000034006"/>
    </source>
</evidence>
<dbReference type="Gene3D" id="3.90.550.10">
    <property type="entry name" value="Spore Coat Polysaccharide Biosynthesis Protein SpsA, Chain A"/>
    <property type="match status" value="1"/>
</dbReference>
<feature type="transmembrane region" description="Helical" evidence="1">
    <location>
        <begin position="21"/>
        <end position="51"/>
    </location>
</feature>
<keyword evidence="1" id="KW-0472">Membrane</keyword>
<dbReference type="AlphaFoldDB" id="A0A0G1KTF5"/>
<dbReference type="Proteomes" id="UP000034006">
    <property type="component" value="Unassembled WGS sequence"/>
</dbReference>
<evidence type="ECO:0000256" key="1">
    <source>
        <dbReference type="SAM" id="Phobius"/>
    </source>
</evidence>
<sequence>MFVFLRKLIKKYPRASQRALEILPGFTSWTFILFPVWGSILWPIGVAYFIIAFNVYWLYRSTTLAWAGVMSYYRIKAWEKYDWMGDVFGFADWKEVKHVIVLPTYNEPVEILERTLHALEKQTIGPKQIIPIIAMEERAGVEINAEREKNLRKKFGGKFASLFFTYHPINLIGEVIGKSSNASWAGKEFKKELSKRKEWNMDKMTISSVDCDVSLHPNHLAAITYMFLDDPNRYRKIWQGAIVFYNNIERIPWPMRVFNRMSSVINMAQLSRPDRLINFSTYTLSLKLMDEINYWDTDVIPEDYRIFFKTYFATGGEVEVEPIFISVSADAAEANGFWSTYTNTYEQAKRWAWGASDDAYIIKEFILDEKAPFWDKTIRVFKVIEDHFMWPVNWFIITVGANMPPLLNPTFSRTVIGRTLPQVSSAILTLSLISLAAMVLIDLKARPKVTSLPVWRKIMAPFEFVLLPVVGFFFSALPGLDAHTRLMMGRYMEYRVTEKSFGGAHKNK</sequence>
<evidence type="ECO:0000313" key="3">
    <source>
        <dbReference type="EMBL" id="KKT51159.1"/>
    </source>
</evidence>
<organism evidence="3 4">
    <name type="scientific">Candidatus Collierbacteria bacterium GW2011_GWB2_44_22</name>
    <dbReference type="NCBI Taxonomy" id="1618387"/>
    <lineage>
        <taxon>Bacteria</taxon>
        <taxon>Candidatus Collieribacteriota</taxon>
    </lineage>
</organism>
<proteinExistence type="predicted"/>
<feature type="transmembrane region" description="Helical" evidence="1">
    <location>
        <begin position="462"/>
        <end position="480"/>
    </location>
</feature>
<dbReference type="PANTHER" id="PTHR36851:SF1">
    <property type="entry name" value="GLYCO_TRANS_2-LIKE DOMAIN-CONTAINING PROTEIN"/>
    <property type="match status" value="1"/>
</dbReference>
<comment type="caution">
    <text evidence="3">The sequence shown here is derived from an EMBL/GenBank/DDBJ whole genome shotgun (WGS) entry which is preliminary data.</text>
</comment>
<feature type="transmembrane region" description="Helical" evidence="1">
    <location>
        <begin position="419"/>
        <end position="441"/>
    </location>
</feature>
<name>A0A0G1KTF5_9BACT</name>
<reference evidence="3 4" key="1">
    <citation type="journal article" date="2015" name="Nature">
        <title>rRNA introns, odd ribosomes, and small enigmatic genomes across a large radiation of phyla.</title>
        <authorList>
            <person name="Brown C.T."/>
            <person name="Hug L.A."/>
            <person name="Thomas B.C."/>
            <person name="Sharon I."/>
            <person name="Castelle C.J."/>
            <person name="Singh A."/>
            <person name="Wilkins M.J."/>
            <person name="Williams K.H."/>
            <person name="Banfield J.F."/>
        </authorList>
    </citation>
    <scope>NUCLEOTIDE SEQUENCE [LARGE SCALE GENOMIC DNA]</scope>
</reference>
<keyword evidence="1" id="KW-0812">Transmembrane</keyword>
<dbReference type="PANTHER" id="PTHR36851">
    <property type="entry name" value="UNNAMED PRODUCT"/>
    <property type="match status" value="1"/>
</dbReference>
<dbReference type="Pfam" id="PF13632">
    <property type="entry name" value="Glyco_trans_2_3"/>
    <property type="match status" value="1"/>
</dbReference>
<gene>
    <name evidence="3" type="ORF">UW44_C0015G0030</name>
</gene>
<dbReference type="InterPro" id="IPR001173">
    <property type="entry name" value="Glyco_trans_2-like"/>
</dbReference>
<dbReference type="STRING" id="1618387.UW44_C0015G0030"/>
<protein>
    <recommendedName>
        <fullName evidence="2">Glycosyltransferase 2-like domain-containing protein</fullName>
    </recommendedName>
</protein>
<keyword evidence="1" id="KW-1133">Transmembrane helix</keyword>
<dbReference type="InterPro" id="IPR029044">
    <property type="entry name" value="Nucleotide-diphossugar_trans"/>
</dbReference>
<accession>A0A0G1KTF5</accession>
<dbReference type="EMBL" id="LCIH01000015">
    <property type="protein sequence ID" value="KKT51159.1"/>
    <property type="molecule type" value="Genomic_DNA"/>
</dbReference>
<feature type="domain" description="Glycosyltransferase 2-like" evidence="2">
    <location>
        <begin position="209"/>
        <end position="440"/>
    </location>
</feature>